<dbReference type="GO" id="GO:0004674">
    <property type="term" value="F:protein serine/threonine kinase activity"/>
    <property type="evidence" value="ECO:0007669"/>
    <property type="project" value="TreeGrafter"/>
</dbReference>
<dbReference type="PROSITE" id="PS50011">
    <property type="entry name" value="PROTEIN_KINASE_DOM"/>
    <property type="match status" value="1"/>
</dbReference>
<gene>
    <name evidence="2" type="ORF">OBBRIDRAFT_326269</name>
</gene>
<dbReference type="InterPro" id="IPR051681">
    <property type="entry name" value="Ser/Thr_Kinases-Pseudokinases"/>
</dbReference>
<dbReference type="InterPro" id="IPR008271">
    <property type="entry name" value="Ser/Thr_kinase_AS"/>
</dbReference>
<dbReference type="InterPro" id="IPR000719">
    <property type="entry name" value="Prot_kinase_dom"/>
</dbReference>
<evidence type="ECO:0000313" key="3">
    <source>
        <dbReference type="Proteomes" id="UP000250043"/>
    </source>
</evidence>
<dbReference type="SMART" id="SM00220">
    <property type="entry name" value="S_TKc"/>
    <property type="match status" value="1"/>
</dbReference>
<dbReference type="EMBL" id="KV722356">
    <property type="protein sequence ID" value="OCH93310.1"/>
    <property type="molecule type" value="Genomic_DNA"/>
</dbReference>
<dbReference type="SUPFAM" id="SSF56112">
    <property type="entry name" value="Protein kinase-like (PK-like)"/>
    <property type="match status" value="1"/>
</dbReference>
<reference evidence="2 3" key="1">
    <citation type="submission" date="2016-07" db="EMBL/GenBank/DDBJ databases">
        <title>Draft genome of the white-rot fungus Obba rivulosa 3A-2.</title>
        <authorList>
            <consortium name="DOE Joint Genome Institute"/>
            <person name="Miettinen O."/>
            <person name="Riley R."/>
            <person name="Acob R."/>
            <person name="Barry K."/>
            <person name="Cullen D."/>
            <person name="De Vries R."/>
            <person name="Hainaut M."/>
            <person name="Hatakka A."/>
            <person name="Henrissat B."/>
            <person name="Hilden K."/>
            <person name="Kuo R."/>
            <person name="Labutti K."/>
            <person name="Lipzen A."/>
            <person name="Makela M.R."/>
            <person name="Sandor L."/>
            <person name="Spatafora J.W."/>
            <person name="Grigoriev I.V."/>
            <person name="Hibbett D.S."/>
        </authorList>
    </citation>
    <scope>NUCLEOTIDE SEQUENCE [LARGE SCALE GENOMIC DNA]</scope>
    <source>
        <strain evidence="2 3">3A-2</strain>
    </source>
</reference>
<dbReference type="Proteomes" id="UP000250043">
    <property type="component" value="Unassembled WGS sequence"/>
</dbReference>
<dbReference type="InterPro" id="IPR011009">
    <property type="entry name" value="Kinase-like_dom_sf"/>
</dbReference>
<protein>
    <submittedName>
        <fullName evidence="2">Kinase-like protein</fullName>
    </submittedName>
</protein>
<proteinExistence type="predicted"/>
<feature type="domain" description="Protein kinase" evidence="1">
    <location>
        <begin position="25"/>
        <end position="294"/>
    </location>
</feature>
<dbReference type="PANTHER" id="PTHR44329">
    <property type="entry name" value="SERINE/THREONINE-PROTEIN KINASE TNNI3K-RELATED"/>
    <property type="match status" value="1"/>
</dbReference>
<keyword evidence="2" id="KW-0808">Transferase</keyword>
<keyword evidence="2" id="KW-0418">Kinase</keyword>
<dbReference type="GO" id="GO:0005524">
    <property type="term" value="F:ATP binding"/>
    <property type="evidence" value="ECO:0007669"/>
    <property type="project" value="InterPro"/>
</dbReference>
<organism evidence="2 3">
    <name type="scientific">Obba rivulosa</name>
    <dbReference type="NCBI Taxonomy" id="1052685"/>
    <lineage>
        <taxon>Eukaryota</taxon>
        <taxon>Fungi</taxon>
        <taxon>Dikarya</taxon>
        <taxon>Basidiomycota</taxon>
        <taxon>Agaricomycotina</taxon>
        <taxon>Agaricomycetes</taxon>
        <taxon>Polyporales</taxon>
        <taxon>Gelatoporiaceae</taxon>
        <taxon>Obba</taxon>
    </lineage>
</organism>
<evidence type="ECO:0000313" key="2">
    <source>
        <dbReference type="EMBL" id="OCH93310.1"/>
    </source>
</evidence>
<name>A0A8E2DPE0_9APHY</name>
<dbReference type="InterPro" id="IPR001245">
    <property type="entry name" value="Ser-Thr/Tyr_kinase_cat_dom"/>
</dbReference>
<dbReference type="OrthoDB" id="3265205at2759"/>
<evidence type="ECO:0000259" key="1">
    <source>
        <dbReference type="PROSITE" id="PS50011"/>
    </source>
</evidence>
<dbReference type="PROSITE" id="PS00108">
    <property type="entry name" value="PROTEIN_KINASE_ST"/>
    <property type="match status" value="1"/>
</dbReference>
<dbReference type="Pfam" id="PF07714">
    <property type="entry name" value="PK_Tyr_Ser-Thr"/>
    <property type="match status" value="1"/>
</dbReference>
<dbReference type="Gene3D" id="1.10.510.10">
    <property type="entry name" value="Transferase(Phosphotransferase) domain 1"/>
    <property type="match status" value="1"/>
</dbReference>
<dbReference type="AlphaFoldDB" id="A0A8E2DPE0"/>
<keyword evidence="3" id="KW-1185">Reference proteome</keyword>
<sequence>MLKKICEKHYVLPQSLLLPPKSVRTDRGRPEAIGGFAPVYKGAYGTCSVALKVFRVRDDDNVPEGVHRSFYTEAILWKHLRHTNITPFHGVDNSLFSMALVSEWQPFGTVIDYLTTHPSADRLRLMIDVAEGLDYLHGSHIVHGDLKGNNILVNIRHGAVLADFGLAGLDPEFVHPTRSVTEGSIPWMAPEIIDPENVELHSAWYTTQSDVYSFSLTMWEMFTCQVPFYGTNNIHKLTCLIVDGARPQRPLQAKAAGLSDDMWNLIEMCWQKDRTKRPNIPYVLEALKQAHGDFASTNLI</sequence>
<accession>A0A8E2DPE0</accession>
<dbReference type="PIRSF" id="PIRSF000654">
    <property type="entry name" value="Integrin-linked_kinase"/>
    <property type="match status" value="1"/>
</dbReference>